<name>A0AAW5KFL2_9FIRM</name>
<accession>A0AAW5KFL2</accession>
<dbReference type="SUPFAM" id="SSF46785">
    <property type="entry name" value="Winged helix' DNA-binding domain"/>
    <property type="match status" value="1"/>
</dbReference>
<gene>
    <name evidence="1" type="ORF">NE646_14470</name>
</gene>
<dbReference type="Proteomes" id="UP001205063">
    <property type="component" value="Unassembled WGS sequence"/>
</dbReference>
<evidence type="ECO:0000313" key="1">
    <source>
        <dbReference type="EMBL" id="MCQ4950832.1"/>
    </source>
</evidence>
<organism evidence="1 2">
    <name type="scientific">Bittarella massiliensis</name>
    <name type="common">ex Durand et al. 2017</name>
    <dbReference type="NCBI Taxonomy" id="1720313"/>
    <lineage>
        <taxon>Bacteria</taxon>
        <taxon>Bacillati</taxon>
        <taxon>Bacillota</taxon>
        <taxon>Clostridia</taxon>
        <taxon>Eubacteriales</taxon>
        <taxon>Oscillospiraceae</taxon>
        <taxon>Bittarella (ex Durand et al. 2017)</taxon>
    </lineage>
</organism>
<dbReference type="AlphaFoldDB" id="A0AAW5KFL2"/>
<comment type="caution">
    <text evidence="1">The sequence shown here is derived from an EMBL/GenBank/DDBJ whole genome shotgun (WGS) entry which is preliminary data.</text>
</comment>
<dbReference type="Gene3D" id="1.10.10.10">
    <property type="entry name" value="Winged helix-like DNA-binding domain superfamily/Winged helix DNA-binding domain"/>
    <property type="match status" value="1"/>
</dbReference>
<dbReference type="InterPro" id="IPR036390">
    <property type="entry name" value="WH_DNA-bd_sf"/>
</dbReference>
<dbReference type="InterPro" id="IPR036388">
    <property type="entry name" value="WH-like_DNA-bd_sf"/>
</dbReference>
<evidence type="ECO:0008006" key="3">
    <source>
        <dbReference type="Google" id="ProtNLM"/>
    </source>
</evidence>
<reference evidence="1" key="1">
    <citation type="submission" date="2022-06" db="EMBL/GenBank/DDBJ databases">
        <title>Isolation of gut microbiota from human fecal samples.</title>
        <authorList>
            <person name="Pamer E.G."/>
            <person name="Barat B."/>
            <person name="Waligurski E."/>
            <person name="Medina S."/>
            <person name="Paddock L."/>
            <person name="Mostad J."/>
        </authorList>
    </citation>
    <scope>NUCLEOTIDE SEQUENCE</scope>
    <source>
        <strain evidence="1">DFI.7.96</strain>
    </source>
</reference>
<evidence type="ECO:0000313" key="2">
    <source>
        <dbReference type="Proteomes" id="UP001205063"/>
    </source>
</evidence>
<feature type="non-terminal residue" evidence="1">
    <location>
        <position position="1"/>
    </location>
</feature>
<protein>
    <recommendedName>
        <fullName evidence="3">Helix-turn-helix domain-containing protein</fullName>
    </recommendedName>
</protein>
<sequence length="92" mass="10463">CSVTDSVLAGAYYLDYLYGVYLGCYPEGYHGPVRLWETQSEIAQSIRRDPRSVARIIQKLREAGCVGVERGKVVITPAQRKTPRRFIEERSL</sequence>
<dbReference type="EMBL" id="JANGAB010000322">
    <property type="protein sequence ID" value="MCQ4950832.1"/>
    <property type="molecule type" value="Genomic_DNA"/>
</dbReference>
<proteinExistence type="predicted"/>
<dbReference type="RefSeq" id="WP_256136940.1">
    <property type="nucleotide sequence ID" value="NZ_JANGAB010000322.1"/>
</dbReference>